<dbReference type="SUPFAM" id="SSF48452">
    <property type="entry name" value="TPR-like"/>
    <property type="match status" value="1"/>
</dbReference>
<comment type="caution">
    <text evidence="2">The sequence shown here is derived from an EMBL/GenBank/DDBJ whole genome shotgun (WGS) entry which is preliminary data.</text>
</comment>
<dbReference type="Gene3D" id="1.25.40.10">
    <property type="entry name" value="Tetratricopeptide repeat domain"/>
    <property type="match status" value="1"/>
</dbReference>
<dbReference type="GO" id="GO:0042597">
    <property type="term" value="C:periplasmic space"/>
    <property type="evidence" value="ECO:0007669"/>
    <property type="project" value="InterPro"/>
</dbReference>
<dbReference type="GO" id="GO:0004553">
    <property type="term" value="F:hydrolase activity, hydrolyzing O-glycosyl compounds"/>
    <property type="evidence" value="ECO:0007669"/>
    <property type="project" value="InterPro"/>
</dbReference>
<gene>
    <name evidence="2" type="ORF">HNR46_001807</name>
</gene>
<dbReference type="InterPro" id="IPR008939">
    <property type="entry name" value="Lytic_TGlycosylase_superhlx_U"/>
</dbReference>
<dbReference type="GO" id="GO:0006508">
    <property type="term" value="P:proteolysis"/>
    <property type="evidence" value="ECO:0007669"/>
    <property type="project" value="UniProtKB-KW"/>
</dbReference>
<dbReference type="InterPro" id="IPR011990">
    <property type="entry name" value="TPR-like_helical_dom_sf"/>
</dbReference>
<evidence type="ECO:0000313" key="2">
    <source>
        <dbReference type="EMBL" id="MBB5351570.1"/>
    </source>
</evidence>
<reference evidence="2 3" key="1">
    <citation type="submission" date="2020-08" db="EMBL/GenBank/DDBJ databases">
        <title>Genomic Encyclopedia of Type Strains, Phase IV (KMG-IV): sequencing the most valuable type-strain genomes for metagenomic binning, comparative biology and taxonomic classification.</title>
        <authorList>
            <person name="Goeker M."/>
        </authorList>
    </citation>
    <scope>NUCLEOTIDE SEQUENCE [LARGE SCALE GENOMIC DNA]</scope>
    <source>
        <strain evidence="2 3">YC6886</strain>
    </source>
</reference>
<organism evidence="2 3">
    <name type="scientific">Haloferula luteola</name>
    <dbReference type="NCBI Taxonomy" id="595692"/>
    <lineage>
        <taxon>Bacteria</taxon>
        <taxon>Pseudomonadati</taxon>
        <taxon>Verrucomicrobiota</taxon>
        <taxon>Verrucomicrobiia</taxon>
        <taxon>Verrucomicrobiales</taxon>
        <taxon>Verrucomicrobiaceae</taxon>
        <taxon>Haloferula</taxon>
    </lineage>
</organism>
<dbReference type="EMBL" id="JACHFD010000007">
    <property type="protein sequence ID" value="MBB5351570.1"/>
    <property type="molecule type" value="Genomic_DNA"/>
</dbReference>
<keyword evidence="2" id="KW-0378">Hydrolase</keyword>
<name>A0A840VCC3_9BACT</name>
<proteinExistence type="predicted"/>
<evidence type="ECO:0000313" key="3">
    <source>
        <dbReference type="Proteomes" id="UP000557717"/>
    </source>
</evidence>
<evidence type="ECO:0000256" key="1">
    <source>
        <dbReference type="ARBA" id="ARBA00022729"/>
    </source>
</evidence>
<protein>
    <submittedName>
        <fullName evidence="2">Putative Zn-dependent protease</fullName>
    </submittedName>
</protein>
<dbReference type="SUPFAM" id="SSF48435">
    <property type="entry name" value="Bacterial muramidases"/>
    <property type="match status" value="1"/>
</dbReference>
<keyword evidence="2" id="KW-0645">Protease</keyword>
<dbReference type="RefSeq" id="WP_184017852.1">
    <property type="nucleotide sequence ID" value="NZ_JACHFD010000007.1"/>
</dbReference>
<keyword evidence="3" id="KW-1185">Reference proteome</keyword>
<dbReference type="GO" id="GO:0008233">
    <property type="term" value="F:peptidase activity"/>
    <property type="evidence" value="ECO:0007669"/>
    <property type="project" value="UniProtKB-KW"/>
</dbReference>
<keyword evidence="1" id="KW-0732">Signal</keyword>
<sequence length="642" mass="71446">MKTFLRLALAAIVLAILGTGGFYLHRQSTQKAAQVARQGVVDQARKLLQTENPGEALKLLQAHFKADLAFSDMAEWPSLMVNAAAESRDYGQLESLVGRYPFTLRECESAALWWMRMKLHRGQWDTALPVLELWPPEKRQQPHAWKLLEADQCIHDGRRREARESLDTWKAEGNDEVNRQLRLALLADKDPATVTRALNAAFAENPQSVDLRATAAGYLESFGRLSDARREYIAAYLLEPSNPLHGEQLARFYLRTRALPQAIETWRQTYEKTGDVRSWFNDWFWERVTQSRGQPLAPRAGEWWGGVALDLANTPIDAFLPENFLTPNAEAPAILADNEAFQWLTILEQIRTGQEAAARATLDAIKLAPDSTARDLQTLLSALLDWRAGASWPAEFTLSTDRLNHRFFATLANLKPGQSPSLETFLRSSAAPAALILAQGWTGAADRLLAPADFPLAADLPTELDWLPYALTKMRTRQAGAEMALQVAAQYPNDLAVQGLAGELLLSLGKTDEGLAQLESVASDTQGPGTRANYLLALAELERRDWKAFDARLAARTDLADSVGGRELTARAALARKDPDTALAIYQGLGTDSIEGLVYRFREALAADQRDTARTLLQDLLRLAPNEPIFHQWLHELDRTNT</sequence>
<dbReference type="Proteomes" id="UP000557717">
    <property type="component" value="Unassembled WGS sequence"/>
</dbReference>
<dbReference type="AlphaFoldDB" id="A0A840VCC3"/>
<accession>A0A840VCC3</accession>